<organism evidence="1 2">
    <name type="scientific">Secundilactobacillus paracollinoides</name>
    <dbReference type="NCBI Taxonomy" id="240427"/>
    <lineage>
        <taxon>Bacteria</taxon>
        <taxon>Bacillati</taxon>
        <taxon>Bacillota</taxon>
        <taxon>Bacilli</taxon>
        <taxon>Lactobacillales</taxon>
        <taxon>Lactobacillaceae</taxon>
        <taxon>Secundilactobacillus</taxon>
    </lineage>
</organism>
<sequence length="123" mass="14472">MSKINFRYTQAFNNEWQKLGLSELDKVSLRLQFINYLKNTPDNNYGRSFPGDMIPHTGGAIKMRFSANIVNYGKSGGYRIIYFMPFNDELLFFKVYSKHSQETLSDFEKNTMKSFIRRYKGAH</sequence>
<dbReference type="EMBL" id="CP014924">
    <property type="protein sequence ID" value="ANZ66735.1"/>
    <property type="molecule type" value="Genomic_DNA"/>
</dbReference>
<dbReference type="AlphaFoldDB" id="A0A1B2IXE8"/>
<reference evidence="1 2" key="1">
    <citation type="submission" date="2016-03" db="EMBL/GenBank/DDBJ databases">
        <title>Pediococcus and Lactobacillus from brewery environment - whole genome sequencing and assembly.</title>
        <authorList>
            <person name="Behr J."/>
            <person name="Geissler A.J."/>
            <person name="Vogel R.F."/>
        </authorList>
    </citation>
    <scope>NUCLEOTIDE SEQUENCE [LARGE SCALE GENOMIC DNA]</scope>
    <source>
        <strain evidence="1 2">TMW 1.1995</strain>
    </source>
</reference>
<evidence type="ECO:0000313" key="2">
    <source>
        <dbReference type="Proteomes" id="UP000093267"/>
    </source>
</evidence>
<evidence type="ECO:0008006" key="3">
    <source>
        <dbReference type="Google" id="ProtNLM"/>
    </source>
</evidence>
<dbReference type="KEGG" id="lpd:AYR62_12190"/>
<keyword evidence="2" id="KW-1185">Reference proteome</keyword>
<accession>A0A1B2IXE8</accession>
<gene>
    <name evidence="1" type="ORF">AYR63_06035</name>
</gene>
<name>A0A1B2IXE8_9LACO</name>
<dbReference type="STRING" id="240427.AYR62_12190"/>
<protein>
    <recommendedName>
        <fullName evidence="3">Addiction module toxin RelE</fullName>
    </recommendedName>
</protein>
<dbReference type="Proteomes" id="UP000093267">
    <property type="component" value="Chromosome"/>
</dbReference>
<dbReference type="RefSeq" id="WP_054707467.1">
    <property type="nucleotide sequence ID" value="NZ_CP014912.1"/>
</dbReference>
<proteinExistence type="predicted"/>
<evidence type="ECO:0000313" key="1">
    <source>
        <dbReference type="EMBL" id="ANZ66735.1"/>
    </source>
</evidence>
<dbReference type="OrthoDB" id="2297419at2"/>